<feature type="region of interest" description="Disordered" evidence="1">
    <location>
        <begin position="69"/>
        <end position="91"/>
    </location>
</feature>
<keyword evidence="4" id="KW-1185">Reference proteome</keyword>
<protein>
    <recommendedName>
        <fullName evidence="2">TonB C-terminal domain-containing protein</fullName>
    </recommendedName>
</protein>
<dbReference type="InterPro" id="IPR037682">
    <property type="entry name" value="TonB_C"/>
</dbReference>
<dbReference type="Gene3D" id="3.30.1150.10">
    <property type="match status" value="1"/>
</dbReference>
<dbReference type="SUPFAM" id="SSF74653">
    <property type="entry name" value="TolA/TonB C-terminal domain"/>
    <property type="match status" value="1"/>
</dbReference>
<dbReference type="AlphaFoldDB" id="A0A418X2Y6"/>
<dbReference type="GO" id="GO:0055085">
    <property type="term" value="P:transmembrane transport"/>
    <property type="evidence" value="ECO:0007669"/>
    <property type="project" value="InterPro"/>
</dbReference>
<dbReference type="Pfam" id="PF03544">
    <property type="entry name" value="TonB_C"/>
    <property type="match status" value="1"/>
</dbReference>
<gene>
    <name evidence="3" type="ORF">D3870_13135</name>
</gene>
<comment type="caution">
    <text evidence="3">The sequence shown here is derived from an EMBL/GenBank/DDBJ whole genome shotgun (WGS) entry which is preliminary data.</text>
</comment>
<sequence length="224" mass="24211">MIDASSLAKSLAARQGTLMSKMKMEKPMRFGLLATLALHAASVAVWQSQSTNMHVSSAPAHEERVMQVQFRSPPRDAPAGPQSVSPTAVPEPAVEMIADSQLKAGTMDKAEDDSSPFAILPILRVQEAPYLSAGELDEPARPQEPVIVPFPDEPLQTGRAAGVLVLYIGADGKVDRVEVDEADWSPGFEKVAIETFMQAKMQPGIKDGKTSRSRMKILVEFEGQ</sequence>
<dbReference type="Proteomes" id="UP000285190">
    <property type="component" value="Unassembled WGS sequence"/>
</dbReference>
<evidence type="ECO:0000313" key="3">
    <source>
        <dbReference type="EMBL" id="RJG06822.1"/>
    </source>
</evidence>
<accession>A0A418X2Y6</accession>
<evidence type="ECO:0000259" key="2">
    <source>
        <dbReference type="Pfam" id="PF03544"/>
    </source>
</evidence>
<proteinExistence type="predicted"/>
<evidence type="ECO:0000313" key="4">
    <source>
        <dbReference type="Proteomes" id="UP000285190"/>
    </source>
</evidence>
<reference evidence="3 4" key="1">
    <citation type="submission" date="2018-09" db="EMBL/GenBank/DDBJ databases">
        <authorList>
            <person name="Zhu H."/>
        </authorList>
    </citation>
    <scope>NUCLEOTIDE SEQUENCE [LARGE SCALE GENOMIC DNA]</scope>
    <source>
        <strain evidence="3 4">K2R10-39</strain>
    </source>
</reference>
<name>A0A418X2Y6_9BURK</name>
<evidence type="ECO:0000256" key="1">
    <source>
        <dbReference type="SAM" id="MobiDB-lite"/>
    </source>
</evidence>
<dbReference type="EMBL" id="QYUN01000002">
    <property type="protein sequence ID" value="RJG06822.1"/>
    <property type="molecule type" value="Genomic_DNA"/>
</dbReference>
<organism evidence="3 4">
    <name type="scientific">Noviherbaspirillum cavernae</name>
    <dbReference type="NCBI Taxonomy" id="2320862"/>
    <lineage>
        <taxon>Bacteria</taxon>
        <taxon>Pseudomonadati</taxon>
        <taxon>Pseudomonadota</taxon>
        <taxon>Betaproteobacteria</taxon>
        <taxon>Burkholderiales</taxon>
        <taxon>Oxalobacteraceae</taxon>
        <taxon>Noviherbaspirillum</taxon>
    </lineage>
</organism>
<feature type="domain" description="TonB C-terminal" evidence="2">
    <location>
        <begin position="164"/>
        <end position="222"/>
    </location>
</feature>